<accession>A0A3A4KL07</accession>
<evidence type="ECO:0000256" key="1">
    <source>
        <dbReference type="SAM" id="MobiDB-lite"/>
    </source>
</evidence>
<keyword evidence="3" id="KW-1185">Reference proteome</keyword>
<dbReference type="Proteomes" id="UP000266677">
    <property type="component" value="Unassembled WGS sequence"/>
</dbReference>
<comment type="caution">
    <text evidence="2">The sequence shown here is derived from an EMBL/GenBank/DDBJ whole genome shotgun (WGS) entry which is preliminary data.</text>
</comment>
<feature type="region of interest" description="Disordered" evidence="1">
    <location>
        <begin position="1"/>
        <end position="20"/>
    </location>
</feature>
<evidence type="ECO:0000313" key="3">
    <source>
        <dbReference type="Proteomes" id="UP000266677"/>
    </source>
</evidence>
<sequence length="96" mass="10095">MPEQGEAAREGAGKALDQRGIRDAAAVQRANAGHIEYTGAGGHRVRGESAVHIDDQLGADVFVQGGAQEIPNALAVNAIEISSVWNKHRRGMARLA</sequence>
<protein>
    <submittedName>
        <fullName evidence="2">Uncharacterized protein</fullName>
    </submittedName>
</protein>
<evidence type="ECO:0000313" key="2">
    <source>
        <dbReference type="EMBL" id="RJO73667.1"/>
    </source>
</evidence>
<dbReference type="AlphaFoldDB" id="A0A3A4KL07"/>
<organism evidence="2 3">
    <name type="scientific">Nocardia panacis</name>
    <dbReference type="NCBI Taxonomy" id="2340916"/>
    <lineage>
        <taxon>Bacteria</taxon>
        <taxon>Bacillati</taxon>
        <taxon>Actinomycetota</taxon>
        <taxon>Actinomycetes</taxon>
        <taxon>Mycobacteriales</taxon>
        <taxon>Nocardiaceae</taxon>
        <taxon>Nocardia</taxon>
    </lineage>
</organism>
<dbReference type="EMBL" id="QZFU01000023">
    <property type="protein sequence ID" value="RJO73667.1"/>
    <property type="molecule type" value="Genomic_DNA"/>
</dbReference>
<proteinExistence type="predicted"/>
<dbReference type="RefSeq" id="WP_120042743.1">
    <property type="nucleotide sequence ID" value="NZ_QZFU01000023.1"/>
</dbReference>
<name>A0A3A4KL07_9NOCA</name>
<reference evidence="2 3" key="1">
    <citation type="submission" date="2018-09" db="EMBL/GenBank/DDBJ databases">
        <title>YIM PH21274 draft genome.</title>
        <authorList>
            <person name="Miao C."/>
        </authorList>
    </citation>
    <scope>NUCLEOTIDE SEQUENCE [LARGE SCALE GENOMIC DNA]</scope>
    <source>
        <strain evidence="2 3">YIM PH 21724</strain>
    </source>
</reference>
<gene>
    <name evidence="2" type="ORF">D5S18_21060</name>
</gene>